<feature type="chain" id="PRO_5011669862" evidence="1">
    <location>
        <begin position="20"/>
        <end position="252"/>
    </location>
</feature>
<protein>
    <submittedName>
        <fullName evidence="2">Outer membrane protein</fullName>
    </submittedName>
</protein>
<dbReference type="STRING" id="1123397.SAMN05660831_01809"/>
<dbReference type="InterPro" id="IPR026387">
    <property type="entry name" value="OMP_w_GlyGly"/>
</dbReference>
<name>A0A1I1TB76_9GAMM</name>
<evidence type="ECO:0000313" key="3">
    <source>
        <dbReference type="Proteomes" id="UP000198611"/>
    </source>
</evidence>
<keyword evidence="1" id="KW-0732">Signal</keyword>
<reference evidence="2 3" key="1">
    <citation type="submission" date="2016-10" db="EMBL/GenBank/DDBJ databases">
        <authorList>
            <person name="de Groot N.N."/>
        </authorList>
    </citation>
    <scope>NUCLEOTIDE SEQUENCE [LARGE SCALE GENOMIC DNA]</scope>
    <source>
        <strain evidence="2 3">HL3</strain>
    </source>
</reference>
<dbReference type="Proteomes" id="UP000198611">
    <property type="component" value="Unassembled WGS sequence"/>
</dbReference>
<gene>
    <name evidence="2" type="ORF">SAMN05660831_01809</name>
</gene>
<evidence type="ECO:0000256" key="1">
    <source>
        <dbReference type="SAM" id="SignalP"/>
    </source>
</evidence>
<evidence type="ECO:0000313" key="2">
    <source>
        <dbReference type="EMBL" id="SFD54378.1"/>
    </source>
</evidence>
<keyword evidence="3" id="KW-1185">Reference proteome</keyword>
<dbReference type="EMBL" id="FOMJ01000006">
    <property type="protein sequence ID" value="SFD54378.1"/>
    <property type="molecule type" value="Genomic_DNA"/>
</dbReference>
<feature type="signal peptide" evidence="1">
    <location>
        <begin position="1"/>
        <end position="19"/>
    </location>
</feature>
<dbReference type="NCBIfam" id="TIGR04219">
    <property type="entry name" value="OMP_w_GlyGly"/>
    <property type="match status" value="1"/>
</dbReference>
<organism evidence="2 3">
    <name type="scientific">Thiohalospira halophila DSM 15071</name>
    <dbReference type="NCBI Taxonomy" id="1123397"/>
    <lineage>
        <taxon>Bacteria</taxon>
        <taxon>Pseudomonadati</taxon>
        <taxon>Pseudomonadota</taxon>
        <taxon>Gammaproteobacteria</taxon>
        <taxon>Thiohalospirales</taxon>
        <taxon>Thiohalospiraceae</taxon>
        <taxon>Thiohalospira</taxon>
    </lineage>
</organism>
<sequence>MRKLAIAAALAVAPATASADLLGFGVGVGVDYWNAEPDGSTAYNGGDVDLQDDLKLDDSGEFQGWVYAEHPVPLIPNVRIERTSIASSGSNGEVPVATFGGFDVDATDVQTDLELDQTDFILYWSPLDNLFELDFGLDVKRVSGNLYLSGDAPGGGGSETLNEDLDGWIPLGYLAAGVHIPGTGLAVNARTARISAGDNSLTDTAADVSWTSAFGLGVRVGVRSQSLDLEDVGDVTVDTDFSGTYAGVHYIF</sequence>
<dbReference type="OrthoDB" id="6708408at2"/>
<proteinExistence type="predicted"/>
<dbReference type="RefSeq" id="WP_093428447.1">
    <property type="nucleotide sequence ID" value="NZ_FOMJ01000006.1"/>
</dbReference>
<dbReference type="AlphaFoldDB" id="A0A1I1TB76"/>
<accession>A0A1I1TB76</accession>